<evidence type="ECO:0000313" key="3">
    <source>
        <dbReference type="EMBL" id="KAF5849965.1"/>
    </source>
</evidence>
<keyword evidence="2" id="KW-0472">Membrane</keyword>
<feature type="region of interest" description="Disordered" evidence="1">
    <location>
        <begin position="164"/>
        <end position="203"/>
    </location>
</feature>
<gene>
    <name evidence="3" type="ORF">GGP41_005369</name>
</gene>
<evidence type="ECO:0000313" key="4">
    <source>
        <dbReference type="Proteomes" id="UP000624244"/>
    </source>
</evidence>
<keyword evidence="2" id="KW-0812">Transmembrane</keyword>
<dbReference type="AlphaFoldDB" id="A0A8H5ZKV9"/>
<comment type="caution">
    <text evidence="3">The sequence shown here is derived from an EMBL/GenBank/DDBJ whole genome shotgun (WGS) entry which is preliminary data.</text>
</comment>
<keyword evidence="2" id="KW-1133">Transmembrane helix</keyword>
<reference evidence="3" key="1">
    <citation type="submission" date="2019-11" db="EMBL/GenBank/DDBJ databases">
        <title>Bipolaris sorokiniana Genome sequencing.</title>
        <authorList>
            <person name="Wang H."/>
        </authorList>
    </citation>
    <scope>NUCLEOTIDE SEQUENCE</scope>
</reference>
<feature type="transmembrane region" description="Helical" evidence="2">
    <location>
        <begin position="12"/>
        <end position="31"/>
    </location>
</feature>
<sequence length="203" mass="23024">MEPSTPRSIRLVVFFFMVLIGLWNFFLNVAARYKEHPFNHINGFPLWALNIMYVCREVPQLFLDPQLTSTSTSTVYVACTVVYISMTWHYAKEHPYWSVFSLVLALLMTGSMIWAGLDLFDWFVWGPLVVDLAIIVRAGIEEVANSVESGLLRKTWNGFWGYETLPPQPPPQQQPQDDAHDPELGLEGAHQLANLDAQPGNNG</sequence>
<dbReference type="EMBL" id="WNKQ01000008">
    <property type="protein sequence ID" value="KAF5849965.1"/>
    <property type="molecule type" value="Genomic_DNA"/>
</dbReference>
<dbReference type="Proteomes" id="UP000624244">
    <property type="component" value="Unassembled WGS sequence"/>
</dbReference>
<evidence type="ECO:0000256" key="2">
    <source>
        <dbReference type="SAM" id="Phobius"/>
    </source>
</evidence>
<organism evidence="3 4">
    <name type="scientific">Cochliobolus sativus</name>
    <name type="common">Common root rot and spot blotch fungus</name>
    <name type="synonym">Bipolaris sorokiniana</name>
    <dbReference type="NCBI Taxonomy" id="45130"/>
    <lineage>
        <taxon>Eukaryota</taxon>
        <taxon>Fungi</taxon>
        <taxon>Dikarya</taxon>
        <taxon>Ascomycota</taxon>
        <taxon>Pezizomycotina</taxon>
        <taxon>Dothideomycetes</taxon>
        <taxon>Pleosporomycetidae</taxon>
        <taxon>Pleosporales</taxon>
        <taxon>Pleosporineae</taxon>
        <taxon>Pleosporaceae</taxon>
        <taxon>Bipolaris</taxon>
    </lineage>
</organism>
<evidence type="ECO:0000256" key="1">
    <source>
        <dbReference type="SAM" id="MobiDB-lite"/>
    </source>
</evidence>
<name>A0A8H5ZKV9_COCSA</name>
<proteinExistence type="predicted"/>
<accession>A0A8H5ZKV9</accession>
<feature type="transmembrane region" description="Helical" evidence="2">
    <location>
        <begin position="96"/>
        <end position="116"/>
    </location>
</feature>
<protein>
    <submittedName>
        <fullName evidence="3">Uncharacterized protein</fullName>
    </submittedName>
</protein>
<feature type="transmembrane region" description="Helical" evidence="2">
    <location>
        <begin position="67"/>
        <end position="84"/>
    </location>
</feature>